<dbReference type="EMBL" id="DLUI01000056">
    <property type="protein sequence ID" value="DAB38905.1"/>
    <property type="molecule type" value="Genomic_DNA"/>
</dbReference>
<evidence type="ECO:0000256" key="2">
    <source>
        <dbReference type="ARBA" id="ARBA00022643"/>
    </source>
</evidence>
<keyword evidence="2" id="KW-0288">FMN</keyword>
<dbReference type="InterPro" id="IPR001610">
    <property type="entry name" value="PAC"/>
</dbReference>
<dbReference type="CDD" id="cd00130">
    <property type="entry name" value="PAS"/>
    <property type="match status" value="1"/>
</dbReference>
<proteinExistence type="predicted"/>
<dbReference type="SMART" id="SM00086">
    <property type="entry name" value="PAC"/>
    <property type="match status" value="1"/>
</dbReference>
<feature type="domain" description="PAS" evidence="4">
    <location>
        <begin position="12"/>
        <end position="85"/>
    </location>
</feature>
<dbReference type="InterPro" id="IPR000014">
    <property type="entry name" value="PAS"/>
</dbReference>
<dbReference type="AlphaFoldDB" id="A0A2D3WG71"/>
<reference evidence="6 7" key="1">
    <citation type="journal article" date="2017" name="Front. Microbiol.">
        <title>Comparative Genomic Analysis of the Class Epsilonproteobacteria and Proposed Reclassification to Epsilonbacteraeota (phyl. nov.).</title>
        <authorList>
            <person name="Waite D.W."/>
            <person name="Vanwonterghem I."/>
            <person name="Rinke C."/>
            <person name="Parks D.H."/>
            <person name="Zhang Y."/>
            <person name="Takai K."/>
            <person name="Sievert S.M."/>
            <person name="Simon J."/>
            <person name="Campbell B.J."/>
            <person name="Hanson T.E."/>
            <person name="Woyke T."/>
            <person name="Klotz M.G."/>
            <person name="Hugenholtz P."/>
        </authorList>
    </citation>
    <scope>NUCLEOTIDE SEQUENCE [LARGE SCALE GENOMIC DNA]</scope>
    <source>
        <strain evidence="6">UBA12443</strain>
    </source>
</reference>
<evidence type="ECO:0000259" key="4">
    <source>
        <dbReference type="PROSITE" id="PS50112"/>
    </source>
</evidence>
<dbReference type="PROSITE" id="PS50112">
    <property type="entry name" value="PAS"/>
    <property type="match status" value="1"/>
</dbReference>
<keyword evidence="1" id="KW-0285">Flavoprotein</keyword>
<dbReference type="Proteomes" id="UP000228859">
    <property type="component" value="Unassembled WGS sequence"/>
</dbReference>
<organism evidence="6 7">
    <name type="scientific">Sulfuricurvum kujiense</name>
    <dbReference type="NCBI Taxonomy" id="148813"/>
    <lineage>
        <taxon>Bacteria</taxon>
        <taxon>Pseudomonadati</taxon>
        <taxon>Campylobacterota</taxon>
        <taxon>Epsilonproteobacteria</taxon>
        <taxon>Campylobacterales</taxon>
        <taxon>Sulfurimonadaceae</taxon>
        <taxon>Sulfuricurvum</taxon>
    </lineage>
</organism>
<keyword evidence="3" id="KW-0157">Chromophore</keyword>
<dbReference type="Pfam" id="PF13426">
    <property type="entry name" value="PAS_9"/>
    <property type="match status" value="1"/>
</dbReference>
<dbReference type="SMART" id="SM00091">
    <property type="entry name" value="PAS"/>
    <property type="match status" value="1"/>
</dbReference>
<evidence type="ECO:0000313" key="7">
    <source>
        <dbReference type="Proteomes" id="UP000228859"/>
    </source>
</evidence>
<dbReference type="PANTHER" id="PTHR47429">
    <property type="entry name" value="PROTEIN TWIN LOV 1"/>
    <property type="match status" value="1"/>
</dbReference>
<dbReference type="NCBIfam" id="TIGR00229">
    <property type="entry name" value="sensory_box"/>
    <property type="match status" value="1"/>
</dbReference>
<evidence type="ECO:0000259" key="5">
    <source>
        <dbReference type="PROSITE" id="PS50113"/>
    </source>
</evidence>
<dbReference type="PANTHER" id="PTHR47429:SF2">
    <property type="entry name" value="PROTEIN TWIN LOV 1"/>
    <property type="match status" value="1"/>
</dbReference>
<name>A0A2D3WG71_9BACT</name>
<feature type="domain" description="PAC" evidence="5">
    <location>
        <begin position="86"/>
        <end position="141"/>
    </location>
</feature>
<accession>A0A2D3WG71</accession>
<comment type="caution">
    <text evidence="6">The sequence shown here is derived from an EMBL/GenBank/DDBJ whole genome shotgun (WGS) entry which is preliminary data.</text>
</comment>
<dbReference type="InterPro" id="IPR000700">
    <property type="entry name" value="PAS-assoc_C"/>
</dbReference>
<protein>
    <submittedName>
        <fullName evidence="6">PAS sensor protein</fullName>
    </submittedName>
</protein>
<dbReference type="InterPro" id="IPR035965">
    <property type="entry name" value="PAS-like_dom_sf"/>
</dbReference>
<dbReference type="PROSITE" id="PS50113">
    <property type="entry name" value="PAC"/>
    <property type="match status" value="1"/>
</dbReference>
<dbReference type="SUPFAM" id="SSF55785">
    <property type="entry name" value="PYP-like sensor domain (PAS domain)"/>
    <property type="match status" value="1"/>
</dbReference>
<evidence type="ECO:0000313" key="6">
    <source>
        <dbReference type="EMBL" id="DAB38905.1"/>
    </source>
</evidence>
<evidence type="ECO:0000256" key="3">
    <source>
        <dbReference type="ARBA" id="ARBA00022991"/>
    </source>
</evidence>
<dbReference type="Gene3D" id="3.30.450.20">
    <property type="entry name" value="PAS domain"/>
    <property type="match status" value="1"/>
</dbReference>
<evidence type="ECO:0000256" key="1">
    <source>
        <dbReference type="ARBA" id="ARBA00022630"/>
    </source>
</evidence>
<sequence>MLKKNRDSHPVFTENLIEILDQAKNGITISDPNQPDNPVIYINHAFADAFGYTPEEVIGRNCRFLQGDDRDQSALEEIRQAIQAQKDITVTLRNYHKSGKLIYNEVTISPIFDKKTHKLKYFLGVQKDVTAIQQLIQQIKGMV</sequence>
<gene>
    <name evidence="6" type="ORF">CFH83_03555</name>
</gene>